<evidence type="ECO:0000259" key="2">
    <source>
        <dbReference type="Pfam" id="PF07859"/>
    </source>
</evidence>
<evidence type="ECO:0000256" key="1">
    <source>
        <dbReference type="ARBA" id="ARBA00010515"/>
    </source>
</evidence>
<name>A0AAV1S485_9ROSI</name>
<protein>
    <recommendedName>
        <fullName evidence="2">Alpha/beta hydrolase fold-3 domain-containing protein</fullName>
    </recommendedName>
</protein>
<feature type="domain" description="Alpha/beta hydrolase fold-3" evidence="2">
    <location>
        <begin position="93"/>
        <end position="311"/>
    </location>
</feature>
<proteinExistence type="inferred from homology"/>
<comment type="caution">
    <text evidence="3">The sequence shown here is derived from an EMBL/GenBank/DDBJ whole genome shotgun (WGS) entry which is preliminary data.</text>
</comment>
<dbReference type="SUPFAM" id="SSF53474">
    <property type="entry name" value="alpha/beta-Hydrolases"/>
    <property type="match status" value="1"/>
</dbReference>
<dbReference type="InterPro" id="IPR029058">
    <property type="entry name" value="AB_hydrolase_fold"/>
</dbReference>
<dbReference type="Gene3D" id="3.40.50.1820">
    <property type="entry name" value="alpha/beta hydrolase"/>
    <property type="match status" value="1"/>
</dbReference>
<dbReference type="GO" id="GO:0052689">
    <property type="term" value="F:carboxylic ester hydrolase activity"/>
    <property type="evidence" value="ECO:0007669"/>
    <property type="project" value="TreeGrafter"/>
</dbReference>
<evidence type="ECO:0000313" key="4">
    <source>
        <dbReference type="Proteomes" id="UP001314170"/>
    </source>
</evidence>
<keyword evidence="4" id="KW-1185">Reference proteome</keyword>
<dbReference type="GO" id="GO:0009860">
    <property type="term" value="P:pollen tube growth"/>
    <property type="evidence" value="ECO:0007669"/>
    <property type="project" value="TreeGrafter"/>
</dbReference>
<dbReference type="InterPro" id="IPR050466">
    <property type="entry name" value="Carboxylest/Gibb_receptor"/>
</dbReference>
<evidence type="ECO:0000313" key="3">
    <source>
        <dbReference type="EMBL" id="CAK7344507.1"/>
    </source>
</evidence>
<dbReference type="Proteomes" id="UP001314170">
    <property type="component" value="Unassembled WGS sequence"/>
</dbReference>
<dbReference type="PANTHER" id="PTHR23024:SF24">
    <property type="entry name" value="ALPHA_BETA HYDROLASE FOLD-3 DOMAIN-CONTAINING PROTEIN"/>
    <property type="match status" value="1"/>
</dbReference>
<dbReference type="Pfam" id="PF07859">
    <property type="entry name" value="Abhydrolase_3"/>
    <property type="match status" value="1"/>
</dbReference>
<organism evidence="3 4">
    <name type="scientific">Dovyalis caffra</name>
    <dbReference type="NCBI Taxonomy" id="77055"/>
    <lineage>
        <taxon>Eukaryota</taxon>
        <taxon>Viridiplantae</taxon>
        <taxon>Streptophyta</taxon>
        <taxon>Embryophyta</taxon>
        <taxon>Tracheophyta</taxon>
        <taxon>Spermatophyta</taxon>
        <taxon>Magnoliopsida</taxon>
        <taxon>eudicotyledons</taxon>
        <taxon>Gunneridae</taxon>
        <taxon>Pentapetalae</taxon>
        <taxon>rosids</taxon>
        <taxon>fabids</taxon>
        <taxon>Malpighiales</taxon>
        <taxon>Salicaceae</taxon>
        <taxon>Flacourtieae</taxon>
        <taxon>Dovyalis</taxon>
    </lineage>
</organism>
<dbReference type="AlphaFoldDB" id="A0AAV1S485"/>
<gene>
    <name evidence="3" type="ORF">DCAF_LOCUS17824</name>
</gene>
<accession>A0AAV1S485</accession>
<sequence>MPSKSPDHLPWRIKLFVSTLSYAVDFTRRSDGSINRRLMSWFDPRTSPSPSKPINGGKSMDITVDKTRNIWFRLYNPTTTTTTTADDNDMPVIFYFHGGGFSYFAPSSKPFDDFCYNLARELQAVIISVNYRLAPEYRYPCQYEDCLDAMKFIDDTKLEEIPSEANLRQCFLAGDSAGGNLAHHVAVRASEYEFSNIKLIGFMAIQPYFGGEERTESEIKLEGAPFITTKRTDLVWRTFLPEGSNRDHQASNVFGPNAVDISRLDRFPPTIVFVGGFDPLQDWQKSYYEGLKKSGKEAFLIEYPNAIHSFYAFPELPEFSLFMKEVKGFMQNRIHGAN</sequence>
<comment type="similarity">
    <text evidence="1">Belongs to the 'GDXG' lipolytic enzyme family.</text>
</comment>
<dbReference type="PANTHER" id="PTHR23024">
    <property type="entry name" value="ARYLACETAMIDE DEACETYLASE"/>
    <property type="match status" value="1"/>
</dbReference>
<reference evidence="3 4" key="1">
    <citation type="submission" date="2024-01" db="EMBL/GenBank/DDBJ databases">
        <authorList>
            <person name="Waweru B."/>
        </authorList>
    </citation>
    <scope>NUCLEOTIDE SEQUENCE [LARGE SCALE GENOMIC DNA]</scope>
</reference>
<dbReference type="EMBL" id="CAWUPB010001162">
    <property type="protein sequence ID" value="CAK7344507.1"/>
    <property type="molecule type" value="Genomic_DNA"/>
</dbReference>
<dbReference type="InterPro" id="IPR013094">
    <property type="entry name" value="AB_hydrolase_3"/>
</dbReference>